<organism evidence="2 3">
    <name type="scientific">Lophium mytilinum</name>
    <dbReference type="NCBI Taxonomy" id="390894"/>
    <lineage>
        <taxon>Eukaryota</taxon>
        <taxon>Fungi</taxon>
        <taxon>Dikarya</taxon>
        <taxon>Ascomycota</taxon>
        <taxon>Pezizomycotina</taxon>
        <taxon>Dothideomycetes</taxon>
        <taxon>Pleosporomycetidae</taxon>
        <taxon>Mytilinidiales</taxon>
        <taxon>Mytilinidiaceae</taxon>
        <taxon>Lophium</taxon>
    </lineage>
</organism>
<dbReference type="AlphaFoldDB" id="A0A6A6QTT3"/>
<sequence length="186" mass="19831">MGDEKGTKTRRPQRDEQRETRDRRDSPGPTQGTNGRVVNIPGVQAVEPQQLQHETNERASCSATFPPSTASIGCRAVIPGDAHSGTAHGKLDAQSGRPPILFGSLSCLSLPVALLKHCDHRRPRAFELGTPGATARSRSRAGSSPSVGTAAAERMPCGLNTTESSERENTPSLVLQLQEPSACMIR</sequence>
<accession>A0A6A6QTT3</accession>
<feature type="region of interest" description="Disordered" evidence="1">
    <location>
        <begin position="1"/>
        <end position="41"/>
    </location>
</feature>
<name>A0A6A6QTT3_9PEZI</name>
<evidence type="ECO:0000313" key="2">
    <source>
        <dbReference type="EMBL" id="KAF2495805.1"/>
    </source>
</evidence>
<evidence type="ECO:0000313" key="3">
    <source>
        <dbReference type="Proteomes" id="UP000799750"/>
    </source>
</evidence>
<dbReference type="Proteomes" id="UP000799750">
    <property type="component" value="Unassembled WGS sequence"/>
</dbReference>
<evidence type="ECO:0000256" key="1">
    <source>
        <dbReference type="SAM" id="MobiDB-lite"/>
    </source>
</evidence>
<feature type="region of interest" description="Disordered" evidence="1">
    <location>
        <begin position="129"/>
        <end position="155"/>
    </location>
</feature>
<feature type="compositionally biased region" description="Low complexity" evidence="1">
    <location>
        <begin position="130"/>
        <end position="146"/>
    </location>
</feature>
<keyword evidence="3" id="KW-1185">Reference proteome</keyword>
<gene>
    <name evidence="2" type="ORF">BU16DRAFT_608331</name>
</gene>
<proteinExistence type="predicted"/>
<protein>
    <submittedName>
        <fullName evidence="2">Uncharacterized protein</fullName>
    </submittedName>
</protein>
<dbReference type="EMBL" id="MU004188">
    <property type="protein sequence ID" value="KAF2495805.1"/>
    <property type="molecule type" value="Genomic_DNA"/>
</dbReference>
<reference evidence="2" key="1">
    <citation type="journal article" date="2020" name="Stud. Mycol.">
        <title>101 Dothideomycetes genomes: a test case for predicting lifestyles and emergence of pathogens.</title>
        <authorList>
            <person name="Haridas S."/>
            <person name="Albert R."/>
            <person name="Binder M."/>
            <person name="Bloem J."/>
            <person name="Labutti K."/>
            <person name="Salamov A."/>
            <person name="Andreopoulos B."/>
            <person name="Baker S."/>
            <person name="Barry K."/>
            <person name="Bills G."/>
            <person name="Bluhm B."/>
            <person name="Cannon C."/>
            <person name="Castanera R."/>
            <person name="Culley D."/>
            <person name="Daum C."/>
            <person name="Ezra D."/>
            <person name="Gonzalez J."/>
            <person name="Henrissat B."/>
            <person name="Kuo A."/>
            <person name="Liang C."/>
            <person name="Lipzen A."/>
            <person name="Lutzoni F."/>
            <person name="Magnuson J."/>
            <person name="Mondo S."/>
            <person name="Nolan M."/>
            <person name="Ohm R."/>
            <person name="Pangilinan J."/>
            <person name="Park H.-J."/>
            <person name="Ramirez L."/>
            <person name="Alfaro M."/>
            <person name="Sun H."/>
            <person name="Tritt A."/>
            <person name="Yoshinaga Y."/>
            <person name="Zwiers L.-H."/>
            <person name="Turgeon B."/>
            <person name="Goodwin S."/>
            <person name="Spatafora J."/>
            <person name="Crous P."/>
            <person name="Grigoriev I."/>
        </authorList>
    </citation>
    <scope>NUCLEOTIDE SEQUENCE</scope>
    <source>
        <strain evidence="2">CBS 269.34</strain>
    </source>
</reference>
<feature type="compositionally biased region" description="Basic and acidic residues" evidence="1">
    <location>
        <begin position="1"/>
        <end position="26"/>
    </location>
</feature>